<evidence type="ECO:0000313" key="3">
    <source>
        <dbReference type="Proteomes" id="UP000036367"/>
    </source>
</evidence>
<sequence length="179" mass="19747">MTTDHRWETAIHEAGHAVAAIVLGGKCTHAELTLDSGHVLLDELSPDDRAFAVSAGPAAEFLAGLHEPPPRPMGEMGQGSVDLGHLPEPHTSPETPAKEPSWFSPPDDVKVARWAIEGCEKEPERWASRVYFARHIAHKIIEDHRDEILTLASRLYLAGQLDQAEVLEAIFQTREAIER</sequence>
<organism evidence="2 3">
    <name type="scientific">Rhodopirellula islandica</name>
    <dbReference type="NCBI Taxonomy" id="595434"/>
    <lineage>
        <taxon>Bacteria</taxon>
        <taxon>Pseudomonadati</taxon>
        <taxon>Planctomycetota</taxon>
        <taxon>Planctomycetia</taxon>
        <taxon>Pirellulales</taxon>
        <taxon>Pirellulaceae</taxon>
        <taxon>Rhodopirellula</taxon>
    </lineage>
</organism>
<dbReference type="EMBL" id="LECT01000042">
    <property type="protein sequence ID" value="KLU02968.1"/>
    <property type="molecule type" value="Genomic_DNA"/>
</dbReference>
<name>A0A0J1B8W0_RHOIS</name>
<dbReference type="AlphaFoldDB" id="A0A0J1B8W0"/>
<proteinExistence type="predicted"/>
<protein>
    <recommendedName>
        <fullName evidence="4">Cell division protein FtsH</fullName>
    </recommendedName>
</protein>
<dbReference type="RefSeq" id="WP_150122638.1">
    <property type="nucleotide sequence ID" value="NZ_LECT01000042.1"/>
</dbReference>
<reference evidence="2" key="1">
    <citation type="submission" date="2015-05" db="EMBL/GenBank/DDBJ databases">
        <title>Permanent draft genome of Rhodopirellula islandicus K833.</title>
        <authorList>
            <person name="Kizina J."/>
            <person name="Richter M."/>
            <person name="Glockner F.O."/>
            <person name="Harder J."/>
        </authorList>
    </citation>
    <scope>NUCLEOTIDE SEQUENCE [LARGE SCALE GENOMIC DNA]</scope>
    <source>
        <strain evidence="2">K833</strain>
    </source>
</reference>
<dbReference type="PATRIC" id="fig|595434.4.peg.4686"/>
<feature type="region of interest" description="Disordered" evidence="1">
    <location>
        <begin position="69"/>
        <end position="104"/>
    </location>
</feature>
<gene>
    <name evidence="2" type="ORF">RISK_004938</name>
</gene>
<dbReference type="GO" id="GO:0006508">
    <property type="term" value="P:proteolysis"/>
    <property type="evidence" value="ECO:0007669"/>
    <property type="project" value="InterPro"/>
</dbReference>
<comment type="caution">
    <text evidence="2">The sequence shown here is derived from an EMBL/GenBank/DDBJ whole genome shotgun (WGS) entry which is preliminary data.</text>
</comment>
<dbReference type="GO" id="GO:0004222">
    <property type="term" value="F:metalloendopeptidase activity"/>
    <property type="evidence" value="ECO:0007669"/>
    <property type="project" value="InterPro"/>
</dbReference>
<dbReference type="GO" id="GO:0005524">
    <property type="term" value="F:ATP binding"/>
    <property type="evidence" value="ECO:0007669"/>
    <property type="project" value="InterPro"/>
</dbReference>
<dbReference type="InterPro" id="IPR037219">
    <property type="entry name" value="Peptidase_M41-like"/>
</dbReference>
<dbReference type="STRING" id="595434.RISK_004938"/>
<accession>A0A0J1B8W0</accession>
<dbReference type="Gene3D" id="1.20.58.760">
    <property type="entry name" value="Peptidase M41"/>
    <property type="match status" value="1"/>
</dbReference>
<keyword evidence="3" id="KW-1185">Reference proteome</keyword>
<evidence type="ECO:0000313" key="2">
    <source>
        <dbReference type="EMBL" id="KLU02968.1"/>
    </source>
</evidence>
<evidence type="ECO:0000256" key="1">
    <source>
        <dbReference type="SAM" id="MobiDB-lite"/>
    </source>
</evidence>
<dbReference type="OrthoDB" id="4619573at2"/>
<dbReference type="SUPFAM" id="SSF140990">
    <property type="entry name" value="FtsH protease domain-like"/>
    <property type="match status" value="1"/>
</dbReference>
<dbReference type="Proteomes" id="UP000036367">
    <property type="component" value="Unassembled WGS sequence"/>
</dbReference>
<evidence type="ECO:0008006" key="4">
    <source>
        <dbReference type="Google" id="ProtNLM"/>
    </source>
</evidence>
<dbReference type="GO" id="GO:0004176">
    <property type="term" value="F:ATP-dependent peptidase activity"/>
    <property type="evidence" value="ECO:0007669"/>
    <property type="project" value="InterPro"/>
</dbReference>